<feature type="repeat" description="PPR" evidence="2">
    <location>
        <begin position="303"/>
        <end position="337"/>
    </location>
</feature>
<feature type="repeat" description="PPR" evidence="2">
    <location>
        <begin position="126"/>
        <end position="160"/>
    </location>
</feature>
<accession>A0A7S4UTZ8</accession>
<feature type="repeat" description="PPR" evidence="2">
    <location>
        <begin position="268"/>
        <end position="302"/>
    </location>
</feature>
<reference evidence="5" key="1">
    <citation type="submission" date="2021-01" db="EMBL/GenBank/DDBJ databases">
        <authorList>
            <person name="Corre E."/>
            <person name="Pelletier E."/>
            <person name="Niang G."/>
            <person name="Scheremetjew M."/>
            <person name="Finn R."/>
            <person name="Kale V."/>
            <person name="Holt S."/>
            <person name="Cochrane G."/>
            <person name="Meng A."/>
            <person name="Brown T."/>
            <person name="Cohen L."/>
        </authorList>
    </citation>
    <scope>NUCLEOTIDE SEQUENCE</scope>
    <source>
        <strain evidence="5">CCMP3105</strain>
    </source>
</reference>
<organism evidence="5">
    <name type="scientific">Alexandrium monilatum</name>
    <dbReference type="NCBI Taxonomy" id="311494"/>
    <lineage>
        <taxon>Eukaryota</taxon>
        <taxon>Sar</taxon>
        <taxon>Alveolata</taxon>
        <taxon>Dinophyceae</taxon>
        <taxon>Gonyaulacales</taxon>
        <taxon>Pyrocystaceae</taxon>
        <taxon>Alexandrium</taxon>
    </lineage>
</organism>
<feature type="repeat" description="PPR" evidence="2">
    <location>
        <begin position="91"/>
        <end position="125"/>
    </location>
</feature>
<sequence>MPPSSHCPGAAEGRSAQSSSLEDIMRRRGVMEAWDAFEEMQRQGLFVDRFTVSRMLIKTAGDSRTRWYASRVYRGLTLVEGFIQAHPQHADEVLFNALLDTCCRLKDISRLEATMKGMMELQVYPSHVTLGILVKAYGQAGDIARVLRVWEEMAEQRQQANAVTYGCMIDACVRCGSVQKAAEIFHEMKGQRRHRNTILYTMLIKGHGLEKNLQAALALFREMQEESVPCNTITYNSIIDACIKCSDMRTAEELMHKMLSPDSGVEPDLITFSTLLKGYCHVGNMTKALQVAETIKERDLRCDELVYNTLMDGCVKANDILTGIGVFTEMTGMGLRPSSITHSILVRLYQRHGHKGTAYEAVAQLYEHHGLQRPAAISERGSRAHGGAGRRGERQRGQRGGVGQGGRGGDASRRQPHPLQAEPQQEPVQGYGLPQPVPPGPWAGSEAAPPMAGGPMPYAAMPRAGLPQGMLGTAPAPLHATAAGGAGADVLAGLYAGAHEELHPGALHPGQTWEGPAGSPLQQLHAYPAAAPHTVSSTAGMIGPARLVPAGRARRGSPPVAGADQWQPSQQWQQLQWQEPQWQGPQLRPPGEGHQSEELERELEHRLGRNLQGGALWPSTDDETPDNAS</sequence>
<gene>
    <name evidence="5" type="ORF">AMON00008_LOCUS23460</name>
</gene>
<dbReference type="AlphaFoldDB" id="A0A7S4UTZ8"/>
<feature type="repeat" description="PPR" evidence="2">
    <location>
        <begin position="231"/>
        <end position="265"/>
    </location>
</feature>
<protein>
    <recommendedName>
        <fullName evidence="4">PROP1-like PPR domain-containing protein</fullName>
    </recommendedName>
</protein>
<dbReference type="InterPro" id="IPR033443">
    <property type="entry name" value="PROP1-like_PPR_dom"/>
</dbReference>
<feature type="compositionally biased region" description="Basic and acidic residues" evidence="3">
    <location>
        <begin position="594"/>
        <end position="607"/>
    </location>
</feature>
<dbReference type="PANTHER" id="PTHR47936">
    <property type="entry name" value="PPR_LONG DOMAIN-CONTAINING PROTEIN"/>
    <property type="match status" value="1"/>
</dbReference>
<proteinExistence type="predicted"/>
<dbReference type="PANTHER" id="PTHR47936:SF1">
    <property type="entry name" value="PENTATRICOPEPTIDE REPEAT-CONTAINING PROTEIN GUN1, CHLOROPLASTIC"/>
    <property type="match status" value="1"/>
</dbReference>
<dbReference type="Gene3D" id="1.25.40.10">
    <property type="entry name" value="Tetratricopeptide repeat domain"/>
    <property type="match status" value="2"/>
</dbReference>
<feature type="compositionally biased region" description="Low complexity" evidence="3">
    <location>
        <begin position="565"/>
        <end position="586"/>
    </location>
</feature>
<name>A0A7S4UTZ8_9DINO</name>
<feature type="compositionally biased region" description="Acidic residues" evidence="3">
    <location>
        <begin position="620"/>
        <end position="629"/>
    </location>
</feature>
<feature type="repeat" description="PPR" evidence="2">
    <location>
        <begin position="161"/>
        <end position="191"/>
    </location>
</feature>
<dbReference type="NCBIfam" id="TIGR00756">
    <property type="entry name" value="PPR"/>
    <property type="match status" value="6"/>
</dbReference>
<evidence type="ECO:0000256" key="1">
    <source>
        <dbReference type="ARBA" id="ARBA00022737"/>
    </source>
</evidence>
<dbReference type="PROSITE" id="PS51375">
    <property type="entry name" value="PPR"/>
    <property type="match status" value="7"/>
</dbReference>
<evidence type="ECO:0000259" key="4">
    <source>
        <dbReference type="Pfam" id="PF17177"/>
    </source>
</evidence>
<evidence type="ECO:0000256" key="2">
    <source>
        <dbReference type="PROSITE-ProRule" id="PRU00708"/>
    </source>
</evidence>
<feature type="compositionally biased region" description="Gly residues" evidence="3">
    <location>
        <begin position="398"/>
        <end position="409"/>
    </location>
</feature>
<feature type="region of interest" description="Disordered" evidence="3">
    <location>
        <begin position="374"/>
        <end position="449"/>
    </location>
</feature>
<evidence type="ECO:0000313" key="5">
    <source>
        <dbReference type="EMBL" id="CAE4589452.1"/>
    </source>
</evidence>
<feature type="domain" description="PROP1-like PPR" evidence="4">
    <location>
        <begin position="162"/>
        <end position="317"/>
    </location>
</feature>
<dbReference type="InterPro" id="IPR002885">
    <property type="entry name" value="PPR_rpt"/>
</dbReference>
<dbReference type="Pfam" id="PF01535">
    <property type="entry name" value="PPR"/>
    <property type="match status" value="1"/>
</dbReference>
<dbReference type="EMBL" id="HBNR01034179">
    <property type="protein sequence ID" value="CAE4589452.1"/>
    <property type="molecule type" value="Transcribed_RNA"/>
</dbReference>
<feature type="region of interest" description="Disordered" evidence="3">
    <location>
        <begin position="1"/>
        <end position="20"/>
    </location>
</feature>
<dbReference type="Pfam" id="PF17177">
    <property type="entry name" value="PPR_long"/>
    <property type="match status" value="1"/>
</dbReference>
<feature type="repeat" description="PPR" evidence="2">
    <location>
        <begin position="196"/>
        <end position="230"/>
    </location>
</feature>
<evidence type="ECO:0000256" key="3">
    <source>
        <dbReference type="SAM" id="MobiDB-lite"/>
    </source>
</evidence>
<keyword evidence="1" id="KW-0677">Repeat</keyword>
<feature type="region of interest" description="Disordered" evidence="3">
    <location>
        <begin position="549"/>
        <end position="629"/>
    </location>
</feature>
<dbReference type="InterPro" id="IPR011990">
    <property type="entry name" value="TPR-like_helical_dom_sf"/>
</dbReference>